<dbReference type="Proteomes" id="UP000035682">
    <property type="component" value="Unplaced"/>
</dbReference>
<reference evidence="5" key="2">
    <citation type="submission" date="2020-12" db="UniProtKB">
        <authorList>
            <consortium name="WormBaseParasite"/>
        </authorList>
    </citation>
    <scope>IDENTIFICATION</scope>
</reference>
<keyword evidence="1" id="KW-0812">Transmembrane</keyword>
<keyword evidence="2" id="KW-0732">Signal</keyword>
<name>A0A090LBV0_STRRB</name>
<feature type="chain" id="PRO_5015030641" evidence="2">
    <location>
        <begin position="18"/>
        <end position="273"/>
    </location>
</feature>
<reference evidence="3 4" key="1">
    <citation type="submission" date="2014-09" db="EMBL/GenBank/DDBJ databases">
        <authorList>
            <person name="Martin A.A."/>
        </authorList>
    </citation>
    <scope>NUCLEOTIDE SEQUENCE</scope>
    <source>
        <strain evidence="4">ED321</strain>
        <strain evidence="3">ED321 Heterogonic</strain>
    </source>
</reference>
<evidence type="ECO:0000313" key="4">
    <source>
        <dbReference type="Proteomes" id="UP000035682"/>
    </source>
</evidence>
<dbReference type="GeneID" id="36379606"/>
<sequence>MKLSIFFFILNIYLVYSRSCSDSKKGVCEVDDLGGWCYHNITSNEYNCDENNFCGNKENLKGRTNFGGCYKSGNSEESTECCCNKGELCNLAMMVLQYEGNDDLQKCYFAKEKSDEETIVYKECIEPYCLLYMEKDLIGGVSKVFHGCETKSIYKYKTAKIEDEIIGNNSQWKDFEYIFHSPRCSEMLNYVEPNENGTKIACIDTTFVDNNVEKKRKYCCCKGSDFCNEKISWSHPTISHELFGSIKNLSSKLVWTGFPFFFIAAFIGKFFSN</sequence>
<accession>A0A090LBV0</accession>
<dbReference type="WBParaSite" id="SRAE_2000190500.1">
    <property type="protein sequence ID" value="SRAE_2000190500.1"/>
    <property type="gene ID" value="WBGene00262112"/>
</dbReference>
<dbReference type="OMA" id="CQGHNIW"/>
<dbReference type="RefSeq" id="XP_024506441.1">
    <property type="nucleotide sequence ID" value="XM_024652911.1"/>
</dbReference>
<gene>
    <name evidence="3 5 6" type="ORF">SRAE_2000190500</name>
</gene>
<feature type="signal peptide" evidence="2">
    <location>
        <begin position="1"/>
        <end position="17"/>
    </location>
</feature>
<evidence type="ECO:0000256" key="1">
    <source>
        <dbReference type="SAM" id="Phobius"/>
    </source>
</evidence>
<dbReference type="CTD" id="36379606"/>
<dbReference type="AlphaFoldDB" id="A0A090LBV0"/>
<organism evidence="3">
    <name type="scientific">Strongyloides ratti</name>
    <name type="common">Parasitic roundworm</name>
    <dbReference type="NCBI Taxonomy" id="34506"/>
    <lineage>
        <taxon>Eukaryota</taxon>
        <taxon>Metazoa</taxon>
        <taxon>Ecdysozoa</taxon>
        <taxon>Nematoda</taxon>
        <taxon>Chromadorea</taxon>
        <taxon>Rhabditida</taxon>
        <taxon>Tylenchina</taxon>
        <taxon>Panagrolaimomorpha</taxon>
        <taxon>Strongyloidoidea</taxon>
        <taxon>Strongyloididae</taxon>
        <taxon>Strongyloides</taxon>
    </lineage>
</organism>
<evidence type="ECO:0000256" key="2">
    <source>
        <dbReference type="SAM" id="SignalP"/>
    </source>
</evidence>
<keyword evidence="1" id="KW-0472">Membrane</keyword>
<protein>
    <submittedName>
        <fullName evidence="3 5">Uncharacterized protein</fullName>
    </submittedName>
</protein>
<dbReference type="WormBase" id="SRAE_2000190500">
    <property type="protein sequence ID" value="SRP03556"/>
    <property type="gene ID" value="WBGene00262112"/>
</dbReference>
<keyword evidence="4" id="KW-1185">Reference proteome</keyword>
<evidence type="ECO:0000313" key="6">
    <source>
        <dbReference type="WormBase" id="SRAE_2000190500"/>
    </source>
</evidence>
<dbReference type="OrthoDB" id="5872406at2759"/>
<feature type="transmembrane region" description="Helical" evidence="1">
    <location>
        <begin position="253"/>
        <end position="271"/>
    </location>
</feature>
<dbReference type="EMBL" id="LN609529">
    <property type="protein sequence ID" value="CEF67241.1"/>
    <property type="molecule type" value="Genomic_DNA"/>
</dbReference>
<evidence type="ECO:0000313" key="3">
    <source>
        <dbReference type="EMBL" id="CEF67241.1"/>
    </source>
</evidence>
<keyword evidence="1" id="KW-1133">Transmembrane helix</keyword>
<evidence type="ECO:0000313" key="5">
    <source>
        <dbReference type="WBParaSite" id="SRAE_2000190500.1"/>
    </source>
</evidence>
<proteinExistence type="predicted"/>